<proteinExistence type="predicted"/>
<accession>A0ABP8WNV6</accession>
<gene>
    <name evidence="1" type="ORF">GCM10023198_10400</name>
</gene>
<keyword evidence="2" id="KW-1185">Reference proteome</keyword>
<dbReference type="Proteomes" id="UP001500843">
    <property type="component" value="Unassembled WGS sequence"/>
</dbReference>
<reference evidence="2" key="1">
    <citation type="journal article" date="2019" name="Int. J. Syst. Evol. Microbiol.">
        <title>The Global Catalogue of Microorganisms (GCM) 10K type strain sequencing project: providing services to taxonomists for standard genome sequencing and annotation.</title>
        <authorList>
            <consortium name="The Broad Institute Genomics Platform"/>
            <consortium name="The Broad Institute Genome Sequencing Center for Infectious Disease"/>
            <person name="Wu L."/>
            <person name="Ma J."/>
        </authorList>
    </citation>
    <scope>NUCLEOTIDE SEQUENCE [LARGE SCALE GENOMIC DNA]</scope>
    <source>
        <strain evidence="2">JCM 17975</strain>
    </source>
</reference>
<comment type="caution">
    <text evidence="1">The sequence shown here is derived from an EMBL/GenBank/DDBJ whole genome shotgun (WGS) entry which is preliminary data.</text>
</comment>
<sequence>MSHHRAARALRTPGAAVMPAAYQTITATAAARAGAIGVPIAIARAAPTTVRTAAITCWPTCMERRAGALDRGVLPVSPHECGVVCAVLMR</sequence>
<evidence type="ECO:0000313" key="1">
    <source>
        <dbReference type="EMBL" id="GAA4692981.1"/>
    </source>
</evidence>
<name>A0ABP8WNV6_9MICO</name>
<dbReference type="EMBL" id="BAABHM010000006">
    <property type="protein sequence ID" value="GAA4692981.1"/>
    <property type="molecule type" value="Genomic_DNA"/>
</dbReference>
<evidence type="ECO:0000313" key="2">
    <source>
        <dbReference type="Proteomes" id="UP001500843"/>
    </source>
</evidence>
<protein>
    <submittedName>
        <fullName evidence="1">Uncharacterized protein</fullName>
    </submittedName>
</protein>
<organism evidence="1 2">
    <name type="scientific">Promicromonospora umidemergens</name>
    <dbReference type="NCBI Taxonomy" id="629679"/>
    <lineage>
        <taxon>Bacteria</taxon>
        <taxon>Bacillati</taxon>
        <taxon>Actinomycetota</taxon>
        <taxon>Actinomycetes</taxon>
        <taxon>Micrococcales</taxon>
        <taxon>Promicromonosporaceae</taxon>
        <taxon>Promicromonospora</taxon>
    </lineage>
</organism>